<dbReference type="InterPro" id="IPR036061">
    <property type="entry name" value="CheW-like_dom_sf"/>
</dbReference>
<dbReference type="SUPFAM" id="SSF50341">
    <property type="entry name" value="CheW-like"/>
    <property type="match status" value="1"/>
</dbReference>
<name>A0A831UAP7_GEOME</name>
<dbReference type="CDD" id="cd00732">
    <property type="entry name" value="CheW"/>
    <property type="match status" value="1"/>
</dbReference>
<dbReference type="GO" id="GO:0006935">
    <property type="term" value="P:chemotaxis"/>
    <property type="evidence" value="ECO:0007669"/>
    <property type="project" value="InterPro"/>
</dbReference>
<dbReference type="PANTHER" id="PTHR22617">
    <property type="entry name" value="CHEMOTAXIS SENSOR HISTIDINE KINASE-RELATED"/>
    <property type="match status" value="1"/>
</dbReference>
<feature type="domain" description="CheW-like" evidence="1">
    <location>
        <begin position="17"/>
        <end position="159"/>
    </location>
</feature>
<dbReference type="PANTHER" id="PTHR22617:SF23">
    <property type="entry name" value="CHEMOTAXIS PROTEIN CHEW"/>
    <property type="match status" value="1"/>
</dbReference>
<dbReference type="InterPro" id="IPR002545">
    <property type="entry name" value="CheW-lke_dom"/>
</dbReference>
<dbReference type="Gene3D" id="2.30.30.40">
    <property type="entry name" value="SH3 Domains"/>
    <property type="match status" value="1"/>
</dbReference>
<accession>A0A831UAP7</accession>
<dbReference type="GO" id="GO:0007165">
    <property type="term" value="P:signal transduction"/>
    <property type="evidence" value="ECO:0007669"/>
    <property type="project" value="InterPro"/>
</dbReference>
<dbReference type="InterPro" id="IPR039315">
    <property type="entry name" value="CheW"/>
</dbReference>
<evidence type="ECO:0000259" key="1">
    <source>
        <dbReference type="PROSITE" id="PS50851"/>
    </source>
</evidence>
<dbReference type="SMART" id="SM00260">
    <property type="entry name" value="CheW"/>
    <property type="match status" value="1"/>
</dbReference>
<organism evidence="2">
    <name type="scientific">Geobacter metallireducens</name>
    <dbReference type="NCBI Taxonomy" id="28232"/>
    <lineage>
        <taxon>Bacteria</taxon>
        <taxon>Pseudomonadati</taxon>
        <taxon>Thermodesulfobacteriota</taxon>
        <taxon>Desulfuromonadia</taxon>
        <taxon>Geobacterales</taxon>
        <taxon>Geobacteraceae</taxon>
        <taxon>Geobacter</taxon>
    </lineage>
</organism>
<dbReference type="PROSITE" id="PS50851">
    <property type="entry name" value="CHEW"/>
    <property type="match status" value="1"/>
</dbReference>
<dbReference type="Gene3D" id="2.40.50.180">
    <property type="entry name" value="CheA-289, Domain 4"/>
    <property type="match status" value="1"/>
</dbReference>
<sequence length="166" mass="17776">MTTLPTLSGMKPSTEKPLHLVGFQVGSEEYCFEILKVREIIRMTPVTPVPGAPGHLEGIINLRGRIVPVIDFRKRFRITGECAVDEADKVIVVTTTGNRTVGFIVDSLSQVMKLPAKDLSPAPAGASGCDGEAIRGVGNVGDRLVIVLDLEKMFSDDELTALTGVS</sequence>
<comment type="caution">
    <text evidence="2">The sequence shown here is derived from an EMBL/GenBank/DDBJ whole genome shotgun (WGS) entry which is preliminary data.</text>
</comment>
<gene>
    <name evidence="2" type="ORF">ENQ87_03285</name>
</gene>
<proteinExistence type="predicted"/>
<dbReference type="GO" id="GO:0005829">
    <property type="term" value="C:cytosol"/>
    <property type="evidence" value="ECO:0007669"/>
    <property type="project" value="TreeGrafter"/>
</dbReference>
<dbReference type="AlphaFoldDB" id="A0A831UAP7"/>
<dbReference type="Pfam" id="PF01584">
    <property type="entry name" value="CheW"/>
    <property type="match status" value="1"/>
</dbReference>
<protein>
    <submittedName>
        <fullName evidence="2">Purine-binding chemotaxis protein CheW</fullName>
    </submittedName>
</protein>
<dbReference type="EMBL" id="DSOV01000010">
    <property type="protein sequence ID" value="HEN41391.1"/>
    <property type="molecule type" value="Genomic_DNA"/>
</dbReference>
<reference evidence="2" key="1">
    <citation type="journal article" date="2020" name="mSystems">
        <title>Genome- and Community-Level Interaction Insights into Carbon Utilization and Element Cycling Functions of Hydrothermarchaeota in Hydrothermal Sediment.</title>
        <authorList>
            <person name="Zhou Z."/>
            <person name="Liu Y."/>
            <person name="Xu W."/>
            <person name="Pan J."/>
            <person name="Luo Z.H."/>
            <person name="Li M."/>
        </authorList>
    </citation>
    <scope>NUCLEOTIDE SEQUENCE [LARGE SCALE GENOMIC DNA]</scope>
    <source>
        <strain evidence="2">SpSt-349</strain>
    </source>
</reference>
<evidence type="ECO:0000313" key="2">
    <source>
        <dbReference type="EMBL" id="HEN41391.1"/>
    </source>
</evidence>